<protein>
    <submittedName>
        <fullName evidence="2">Uncharacterized protein</fullName>
    </submittedName>
</protein>
<feature type="region of interest" description="Disordered" evidence="1">
    <location>
        <begin position="67"/>
        <end position="112"/>
    </location>
</feature>
<evidence type="ECO:0000313" key="3">
    <source>
        <dbReference type="Proteomes" id="UP001194579"/>
    </source>
</evidence>
<gene>
    <name evidence="2" type="ORF">F6Q06_23815</name>
</gene>
<keyword evidence="3" id="KW-1185">Reference proteome</keyword>
<dbReference type="Proteomes" id="UP001194579">
    <property type="component" value="Unassembled WGS sequence"/>
</dbReference>
<dbReference type="RefSeq" id="WP_043898724.1">
    <property type="nucleotide sequence ID" value="NC_017845.1"/>
</dbReference>
<feature type="compositionally biased region" description="Low complexity" evidence="1">
    <location>
        <begin position="67"/>
        <end position="76"/>
    </location>
</feature>
<organism evidence="2 3">
    <name type="scientific">Pectobacterium parmentieri</name>
    <dbReference type="NCBI Taxonomy" id="1905730"/>
    <lineage>
        <taxon>Bacteria</taxon>
        <taxon>Pseudomonadati</taxon>
        <taxon>Pseudomonadota</taxon>
        <taxon>Gammaproteobacteria</taxon>
        <taxon>Enterobacterales</taxon>
        <taxon>Pectobacteriaceae</taxon>
        <taxon>Pectobacterium</taxon>
    </lineage>
</organism>
<sequence>MANPNTWVEPFGCASVDKDGVLSIKNKFLPDSAEGLALQKHVADWNAQIQANGGSMTRQAVSPEMRASANNAANAAKRATPELYPKGTAPDHTPDVGWGGATEGPIIPLLSK</sequence>
<evidence type="ECO:0000313" key="2">
    <source>
        <dbReference type="EMBL" id="MBI0557461.1"/>
    </source>
</evidence>
<accession>A0ABS0S7Y5</accession>
<comment type="caution">
    <text evidence="2">The sequence shown here is derived from an EMBL/GenBank/DDBJ whole genome shotgun (WGS) entry which is preliminary data.</text>
</comment>
<name>A0ABS0S7Y5_PECPM</name>
<dbReference type="EMBL" id="WABS01000110">
    <property type="protein sequence ID" value="MBI0557461.1"/>
    <property type="molecule type" value="Genomic_DNA"/>
</dbReference>
<proteinExistence type="predicted"/>
<reference evidence="3" key="1">
    <citation type="submission" date="2023-07" db="EMBL/GenBank/DDBJ databases">
        <title>Identification of Pectobacterium versatile causing blackleg of potato from New York State with a whole genome sequencing approach.</title>
        <authorList>
            <person name="Ma X."/>
            <person name="Swingle B."/>
        </authorList>
    </citation>
    <scope>NUCLEOTIDE SEQUENCE [LARGE SCALE GENOMIC DNA]</scope>
    <source>
        <strain evidence="3">NY1588A</strain>
    </source>
</reference>
<evidence type="ECO:0000256" key="1">
    <source>
        <dbReference type="SAM" id="MobiDB-lite"/>
    </source>
</evidence>